<feature type="non-terminal residue" evidence="1">
    <location>
        <position position="209"/>
    </location>
</feature>
<dbReference type="PANTHER" id="PTHR23022">
    <property type="entry name" value="TRANSPOSABLE ELEMENT-RELATED"/>
    <property type="match status" value="1"/>
</dbReference>
<evidence type="ECO:0000313" key="1">
    <source>
        <dbReference type="EMBL" id="KAG2470954.1"/>
    </source>
</evidence>
<dbReference type="Gene3D" id="3.30.420.10">
    <property type="entry name" value="Ribonuclease H-like superfamily/Ribonuclease H"/>
    <property type="match status" value="1"/>
</dbReference>
<dbReference type="GO" id="GO:0003676">
    <property type="term" value="F:nucleic acid binding"/>
    <property type="evidence" value="ECO:0007669"/>
    <property type="project" value="InterPro"/>
</dbReference>
<reference evidence="1 2" key="1">
    <citation type="journal article" date="2021" name="Cell">
        <title>Tracing the genetic footprints of vertebrate landing in non-teleost ray-finned fishes.</title>
        <authorList>
            <person name="Bi X."/>
            <person name="Wang K."/>
            <person name="Yang L."/>
            <person name="Pan H."/>
            <person name="Jiang H."/>
            <person name="Wei Q."/>
            <person name="Fang M."/>
            <person name="Yu H."/>
            <person name="Zhu C."/>
            <person name="Cai Y."/>
            <person name="He Y."/>
            <person name="Gan X."/>
            <person name="Zeng H."/>
            <person name="Yu D."/>
            <person name="Zhu Y."/>
            <person name="Jiang H."/>
            <person name="Qiu Q."/>
            <person name="Yang H."/>
            <person name="Zhang Y.E."/>
            <person name="Wang W."/>
            <person name="Zhu M."/>
            <person name="He S."/>
            <person name="Zhang G."/>
        </authorList>
    </citation>
    <scope>NUCLEOTIDE SEQUENCE [LARGE SCALE GENOMIC DNA]</scope>
    <source>
        <strain evidence="1">Bchr_013</strain>
    </source>
</reference>
<dbReference type="EMBL" id="JAATIS010000094">
    <property type="protein sequence ID" value="KAG2470954.1"/>
    <property type="molecule type" value="Genomic_DNA"/>
</dbReference>
<evidence type="ECO:0000313" key="2">
    <source>
        <dbReference type="Proteomes" id="UP000886611"/>
    </source>
</evidence>
<organism evidence="1 2">
    <name type="scientific">Polypterus senegalus</name>
    <name type="common">Senegal bichir</name>
    <dbReference type="NCBI Taxonomy" id="55291"/>
    <lineage>
        <taxon>Eukaryota</taxon>
        <taxon>Metazoa</taxon>
        <taxon>Chordata</taxon>
        <taxon>Craniata</taxon>
        <taxon>Vertebrata</taxon>
        <taxon>Euteleostomi</taxon>
        <taxon>Actinopterygii</taxon>
        <taxon>Polypteriformes</taxon>
        <taxon>Polypteridae</taxon>
        <taxon>Polypterus</taxon>
    </lineage>
</organism>
<comment type="caution">
    <text evidence="1">The sequence shown here is derived from an EMBL/GenBank/DDBJ whole genome shotgun (WGS) entry which is preliminary data.</text>
</comment>
<accession>A0A8X8BYI6</accession>
<protein>
    <submittedName>
        <fullName evidence="1">TCB1 transposase</fullName>
    </submittedName>
</protein>
<dbReference type="InterPro" id="IPR052338">
    <property type="entry name" value="Transposase_5"/>
</dbReference>
<dbReference type="Proteomes" id="UP000886611">
    <property type="component" value="Unassembled WGS sequence"/>
</dbReference>
<keyword evidence="2" id="KW-1185">Reference proteome</keyword>
<gene>
    <name evidence="1" type="primary">Tcb1_247</name>
    <name evidence="1" type="ORF">GTO96_0005961</name>
</gene>
<dbReference type="InterPro" id="IPR038717">
    <property type="entry name" value="Tc1-like_DDE_dom"/>
</dbReference>
<dbReference type="AlphaFoldDB" id="A0A8X8BYI6"/>
<dbReference type="Pfam" id="PF13358">
    <property type="entry name" value="DDE_3"/>
    <property type="match status" value="1"/>
</dbReference>
<dbReference type="InterPro" id="IPR036397">
    <property type="entry name" value="RNaseH_sf"/>
</dbReference>
<dbReference type="PANTHER" id="PTHR23022:SF135">
    <property type="entry name" value="SI:DKEY-77F5.3"/>
    <property type="match status" value="1"/>
</dbReference>
<name>A0A8X8BYI6_POLSE</name>
<sequence>MMRKKACKWFAEDKQTKDMDYWNRVLWSDEPKINLFGSDGGKHVWWQAGEKYKDKCVLPTVKHGGGSVMVWGCLSAAGTGELQFIEGTMNANMYCDILKRSTIPFLWKLGHRAVFQHDNDPNHTSRTATALLKKLRVKVLDWPSMSPDLNPIHPWGILKRKVEERKVFNTHQLRDVIMEEDSSVISSVLFHKKIYLQKYEGCTLFCEIL</sequence>
<feature type="non-terminal residue" evidence="1">
    <location>
        <position position="1"/>
    </location>
</feature>
<proteinExistence type="predicted"/>